<protein>
    <recommendedName>
        <fullName evidence="4">HTTM domain-containing protein</fullName>
    </recommendedName>
</protein>
<feature type="transmembrane region" description="Helical" evidence="1">
    <location>
        <begin position="235"/>
        <end position="268"/>
    </location>
</feature>
<dbReference type="AlphaFoldDB" id="A0A5C5WRW1"/>
<feature type="transmembrane region" description="Helical" evidence="1">
    <location>
        <begin position="209"/>
        <end position="228"/>
    </location>
</feature>
<organism evidence="2 3">
    <name type="scientific">Rubripirellula amarantea</name>
    <dbReference type="NCBI Taxonomy" id="2527999"/>
    <lineage>
        <taxon>Bacteria</taxon>
        <taxon>Pseudomonadati</taxon>
        <taxon>Planctomycetota</taxon>
        <taxon>Planctomycetia</taxon>
        <taxon>Pirellulales</taxon>
        <taxon>Pirellulaceae</taxon>
        <taxon>Rubripirellula</taxon>
    </lineage>
</organism>
<evidence type="ECO:0008006" key="4">
    <source>
        <dbReference type="Google" id="ProtNLM"/>
    </source>
</evidence>
<evidence type="ECO:0000313" key="3">
    <source>
        <dbReference type="Proteomes" id="UP000316598"/>
    </source>
</evidence>
<gene>
    <name evidence="2" type="ORF">Pla22_08280</name>
</gene>
<keyword evidence="1" id="KW-0472">Membrane</keyword>
<reference evidence="2 3" key="1">
    <citation type="submission" date="2019-02" db="EMBL/GenBank/DDBJ databases">
        <title>Deep-cultivation of Planctomycetes and their phenomic and genomic characterization uncovers novel biology.</title>
        <authorList>
            <person name="Wiegand S."/>
            <person name="Jogler M."/>
            <person name="Boedeker C."/>
            <person name="Pinto D."/>
            <person name="Vollmers J."/>
            <person name="Rivas-Marin E."/>
            <person name="Kohn T."/>
            <person name="Peeters S.H."/>
            <person name="Heuer A."/>
            <person name="Rast P."/>
            <person name="Oberbeckmann S."/>
            <person name="Bunk B."/>
            <person name="Jeske O."/>
            <person name="Meyerdierks A."/>
            <person name="Storesund J.E."/>
            <person name="Kallscheuer N."/>
            <person name="Luecker S."/>
            <person name="Lage O.M."/>
            <person name="Pohl T."/>
            <person name="Merkel B.J."/>
            <person name="Hornburger P."/>
            <person name="Mueller R.-W."/>
            <person name="Bruemmer F."/>
            <person name="Labrenz M."/>
            <person name="Spormann A.M."/>
            <person name="Op Den Camp H."/>
            <person name="Overmann J."/>
            <person name="Amann R."/>
            <person name="Jetten M.S.M."/>
            <person name="Mascher T."/>
            <person name="Medema M.H."/>
            <person name="Devos D.P."/>
            <person name="Kaster A.-K."/>
            <person name="Ovreas L."/>
            <person name="Rohde M."/>
            <person name="Galperin M.Y."/>
            <person name="Jogler C."/>
        </authorList>
    </citation>
    <scope>NUCLEOTIDE SEQUENCE [LARGE SCALE GENOMIC DNA]</scope>
    <source>
        <strain evidence="2 3">Pla22</strain>
    </source>
</reference>
<dbReference type="RefSeq" id="WP_146513458.1">
    <property type="nucleotide sequence ID" value="NZ_SJPI01000001.1"/>
</dbReference>
<keyword evidence="1" id="KW-0812">Transmembrane</keyword>
<accession>A0A5C5WRW1</accession>
<comment type="caution">
    <text evidence="2">The sequence shown here is derived from an EMBL/GenBank/DDBJ whole genome shotgun (WGS) entry which is preliminary data.</text>
</comment>
<feature type="transmembrane region" description="Helical" evidence="1">
    <location>
        <begin position="63"/>
        <end position="86"/>
    </location>
</feature>
<keyword evidence="1" id="KW-1133">Transmembrane helix</keyword>
<proteinExistence type="predicted"/>
<dbReference type="Proteomes" id="UP000316598">
    <property type="component" value="Unassembled WGS sequence"/>
</dbReference>
<dbReference type="EMBL" id="SJPI01000001">
    <property type="protein sequence ID" value="TWT53200.1"/>
    <property type="molecule type" value="Genomic_DNA"/>
</dbReference>
<feature type="transmembrane region" description="Helical" evidence="1">
    <location>
        <begin position="93"/>
        <end position="113"/>
    </location>
</feature>
<feature type="transmembrane region" description="Helical" evidence="1">
    <location>
        <begin position="23"/>
        <end position="43"/>
    </location>
</feature>
<sequence length="272" mass="30474">MSDTSLSNTPVDKEITLPSKVIVAYRIVQALLSLALIWKWTYYVASVRLYGETPIFDSFFPDFFRSNTVLVVAFLAAVVASGLGVVVGNRRTLIALALISFAGLTITCVHQGSYNDMTFVTAWWTALWSLWYVTRLDCDEPERLLSKGAFLSRAIISVILLGGAIGKWTSEYWSGEVFYDIYFVDRDYWVFNLIRQNFDADVQRVLATWYSRFVIASETMAGFTLWLLPPRIAAVAAMVMLTSIALLSNFMLFSVLLSLVGLASIGLFVSKK</sequence>
<name>A0A5C5WRW1_9BACT</name>
<feature type="transmembrane region" description="Helical" evidence="1">
    <location>
        <begin position="150"/>
        <end position="169"/>
    </location>
</feature>
<evidence type="ECO:0000256" key="1">
    <source>
        <dbReference type="SAM" id="Phobius"/>
    </source>
</evidence>
<dbReference type="OrthoDB" id="274943at2"/>
<keyword evidence="3" id="KW-1185">Reference proteome</keyword>
<evidence type="ECO:0000313" key="2">
    <source>
        <dbReference type="EMBL" id="TWT53200.1"/>
    </source>
</evidence>